<keyword evidence="5" id="KW-1185">Reference proteome</keyword>
<dbReference type="SMART" id="SM00471">
    <property type="entry name" value="HDc"/>
    <property type="match status" value="1"/>
</dbReference>
<dbReference type="Proteomes" id="UP000014216">
    <property type="component" value="Unassembled WGS sequence"/>
</dbReference>
<keyword evidence="4" id="KW-0378">Hydrolase</keyword>
<feature type="transmembrane region" description="Helical" evidence="2">
    <location>
        <begin position="30"/>
        <end position="51"/>
    </location>
</feature>
<sequence>MWSGTSWFPILSMPMKKTKINTWLDSVRQFILSTPYLLWAMLLGITLLFTFSQTPEQQQITDAYEIGDVAQRDIKAPRDILVEDREVSEERRGQARNAVRIVYDLDADLLPRIQANVKDAMTIGRSLFEPESARNDEGETSAKDTPDPTFVMVLETKPLFEEKLGIMISEGAYSILHKHRFDPDITQKIQTIMGKVLSNGVVANKELLLEQEHKGIVLRNIKSNEEQVVNNLKVFYGPDQAKAMVRIEGEPLLKKVNYTLTNLIVDICQRLLQPNIFMNKNETQARILAAQATINPVMYQIKAGEMIVREGERIDKTRLIKLNALLEQTVVKTVYVSATGVALITFTLLLVSYLLFFRHHAALENDHNKHMIFLALGLVLYLGAVKLSSYLVQSADPNQAWDLMSASFFMAIPLPAAAMICCLFLGFSIAIYFSLVLSVLASMSFGGSFEAFIFFLLSCSMAAFWAQARQTRKNFIMTGVKLAIFNSFLAIALGFYSLTQPDPVILAREVIIAFCGGIFSAVLTIGFCPLIEIIFDYTTEAKLLELANLDQPLIKKLMIEAPGTYNHSVIVATLAEAAASAIHANSLKAKVMAYYHDIGKLDKIMYFIENQADGKNRHDKLSPSMSALILIQHVKKGVELAKTHKLGNEIIEGITQHHGTSLIKFFYNKALKSGKDKINEENFRYPGPKPQTRETGIVMLADVVEAAVRALDRPTAARIRGRVKELINDIFADGQLEECELTLKDLHQIAKSFNNILTSIYHSRIEYTDKPQEKKKEKNDSTSDTDREPAKTNGVHPGASQKDRTDLKRLGL</sequence>
<evidence type="ECO:0000256" key="2">
    <source>
        <dbReference type="SAM" id="Phobius"/>
    </source>
</evidence>
<dbReference type="EMBL" id="APJX01000001">
    <property type="protein sequence ID" value="EMS81043.1"/>
    <property type="molecule type" value="Genomic_DNA"/>
</dbReference>
<dbReference type="InterPro" id="IPR011621">
    <property type="entry name" value="Metal-dep_PHydrolase_7TM_intra"/>
</dbReference>
<dbReference type="PATRIC" id="fig|1286635.3.peg.195"/>
<organism evidence="4 5">
    <name type="scientific">Desulfotignum phosphitoxidans DSM 13687</name>
    <dbReference type="NCBI Taxonomy" id="1286635"/>
    <lineage>
        <taxon>Bacteria</taxon>
        <taxon>Pseudomonadati</taxon>
        <taxon>Thermodesulfobacteriota</taxon>
        <taxon>Desulfobacteria</taxon>
        <taxon>Desulfobacterales</taxon>
        <taxon>Desulfobacteraceae</taxon>
        <taxon>Desulfotignum</taxon>
    </lineage>
</organism>
<dbReference type="SUPFAM" id="SSF109604">
    <property type="entry name" value="HD-domain/PDEase-like"/>
    <property type="match status" value="1"/>
</dbReference>
<evidence type="ECO:0000259" key="3">
    <source>
        <dbReference type="SMART" id="SM00471"/>
    </source>
</evidence>
<protein>
    <submittedName>
        <fullName evidence="4">Putative metal-dependent phosphohydrolase</fullName>
    </submittedName>
</protein>
<feature type="compositionally biased region" description="Basic and acidic residues" evidence="1">
    <location>
        <begin position="768"/>
        <end position="790"/>
    </location>
</feature>
<proteinExistence type="predicted"/>
<feature type="transmembrane region" description="Helical" evidence="2">
    <location>
        <begin position="445"/>
        <end position="466"/>
    </location>
</feature>
<evidence type="ECO:0000256" key="1">
    <source>
        <dbReference type="SAM" id="MobiDB-lite"/>
    </source>
</evidence>
<feature type="transmembrane region" description="Helical" evidence="2">
    <location>
        <begin position="334"/>
        <end position="356"/>
    </location>
</feature>
<dbReference type="PANTHER" id="PTHR36442">
    <property type="entry name" value="CYCLIC-DI-AMP PHOSPHODIESTERASE PGPH"/>
    <property type="match status" value="1"/>
</dbReference>
<reference evidence="4 5" key="1">
    <citation type="journal article" date="2013" name="Genome Announc.">
        <title>Draft Genome Sequence of Desulfotignum phosphitoxidans DSM 13687 Strain FiPS-3.</title>
        <authorList>
            <person name="Poehlein A."/>
            <person name="Daniel R."/>
            <person name="Simeonova D.D."/>
        </authorList>
    </citation>
    <scope>NUCLEOTIDE SEQUENCE [LARGE SCALE GENOMIC DNA]</scope>
    <source>
        <strain evidence="4 5">DSM 13687</strain>
    </source>
</reference>
<dbReference type="AlphaFoldDB" id="S0G0Z9"/>
<feature type="region of interest" description="Disordered" evidence="1">
    <location>
        <begin position="128"/>
        <end position="147"/>
    </location>
</feature>
<dbReference type="NCBIfam" id="TIGR00277">
    <property type="entry name" value="HDIG"/>
    <property type="match status" value="1"/>
</dbReference>
<evidence type="ECO:0000313" key="5">
    <source>
        <dbReference type="Proteomes" id="UP000014216"/>
    </source>
</evidence>
<dbReference type="Pfam" id="PF01966">
    <property type="entry name" value="HD"/>
    <property type="match status" value="1"/>
</dbReference>
<feature type="compositionally biased region" description="Basic and acidic residues" evidence="1">
    <location>
        <begin position="131"/>
        <end position="146"/>
    </location>
</feature>
<comment type="caution">
    <text evidence="4">The sequence shown here is derived from an EMBL/GenBank/DDBJ whole genome shotgun (WGS) entry which is preliminary data.</text>
</comment>
<dbReference type="InterPro" id="IPR011624">
    <property type="entry name" value="Metal-dep_PHydrolase_7TM_extra"/>
</dbReference>
<keyword evidence="2" id="KW-0812">Transmembrane</keyword>
<dbReference type="GO" id="GO:0016787">
    <property type="term" value="F:hydrolase activity"/>
    <property type="evidence" value="ECO:0007669"/>
    <property type="project" value="UniProtKB-KW"/>
</dbReference>
<feature type="domain" description="HD/PDEase" evidence="3">
    <location>
        <begin position="560"/>
        <end position="716"/>
    </location>
</feature>
<dbReference type="InterPro" id="IPR006675">
    <property type="entry name" value="HDIG_dom"/>
</dbReference>
<dbReference type="CDD" id="cd00077">
    <property type="entry name" value="HDc"/>
    <property type="match status" value="1"/>
</dbReference>
<dbReference type="Gene3D" id="1.10.3210.10">
    <property type="entry name" value="Hypothetical protein af1432"/>
    <property type="match status" value="1"/>
</dbReference>
<name>S0G0Z9_9BACT</name>
<keyword evidence="2" id="KW-1133">Transmembrane helix</keyword>
<gene>
    <name evidence="4" type="ORF">Dpo_1c01740</name>
</gene>
<feature type="transmembrane region" description="Helical" evidence="2">
    <location>
        <begin position="371"/>
        <end position="392"/>
    </location>
</feature>
<dbReference type="InterPro" id="IPR006674">
    <property type="entry name" value="HD_domain"/>
</dbReference>
<feature type="region of interest" description="Disordered" evidence="1">
    <location>
        <begin position="768"/>
        <end position="812"/>
    </location>
</feature>
<feature type="transmembrane region" description="Helical" evidence="2">
    <location>
        <begin position="510"/>
        <end position="535"/>
    </location>
</feature>
<feature type="transmembrane region" description="Helical" evidence="2">
    <location>
        <begin position="478"/>
        <end position="498"/>
    </location>
</feature>
<evidence type="ECO:0000313" key="4">
    <source>
        <dbReference type="EMBL" id="EMS81043.1"/>
    </source>
</evidence>
<feature type="transmembrane region" description="Helical" evidence="2">
    <location>
        <begin position="404"/>
        <end position="433"/>
    </location>
</feature>
<dbReference type="InterPro" id="IPR003607">
    <property type="entry name" value="HD/PDEase_dom"/>
</dbReference>
<dbReference type="Pfam" id="PF07697">
    <property type="entry name" value="7TMR-HDED"/>
    <property type="match status" value="1"/>
</dbReference>
<keyword evidence="2" id="KW-0472">Membrane</keyword>
<accession>S0G0Z9</accession>
<dbReference type="PANTHER" id="PTHR36442:SF1">
    <property type="entry name" value="CYCLIC-DI-AMP PHOSPHODIESTERASE PGPH"/>
    <property type="match status" value="1"/>
</dbReference>
<feature type="compositionally biased region" description="Basic and acidic residues" evidence="1">
    <location>
        <begin position="801"/>
        <end position="812"/>
    </location>
</feature>
<dbReference type="Pfam" id="PF07698">
    <property type="entry name" value="7TM-7TMR_HD"/>
    <property type="match status" value="1"/>
</dbReference>
<dbReference type="InterPro" id="IPR052722">
    <property type="entry name" value="PgpH_phosphodiesterase"/>
</dbReference>